<evidence type="ECO:0000256" key="1">
    <source>
        <dbReference type="ARBA" id="ARBA00009986"/>
    </source>
</evidence>
<dbReference type="InterPro" id="IPR016163">
    <property type="entry name" value="Ald_DH_C"/>
</dbReference>
<dbReference type="CDD" id="cd07103">
    <property type="entry name" value="ALDH_F5_SSADH_GabD"/>
    <property type="match status" value="1"/>
</dbReference>
<dbReference type="GO" id="GO:0009450">
    <property type="term" value="P:gamma-aminobutyric acid catabolic process"/>
    <property type="evidence" value="ECO:0007669"/>
    <property type="project" value="InterPro"/>
</dbReference>
<feature type="active site" evidence="3">
    <location>
        <position position="257"/>
    </location>
</feature>
<gene>
    <name evidence="6" type="ORF">MIN45_P0355</name>
</gene>
<dbReference type="Gene3D" id="3.40.309.10">
    <property type="entry name" value="Aldehyde Dehydrogenase, Chain A, domain 2"/>
    <property type="match status" value="1"/>
</dbReference>
<dbReference type="GO" id="GO:0102810">
    <property type="term" value="F:glutarate-semialdehyde dehydrogenase (NADP+) activity"/>
    <property type="evidence" value="ECO:0007669"/>
    <property type="project" value="UniProtKB-EC"/>
</dbReference>
<keyword evidence="7" id="KW-1185">Reference proteome</keyword>
<proteinExistence type="inferred from homology"/>
<evidence type="ECO:0000256" key="2">
    <source>
        <dbReference type="ARBA" id="ARBA00023002"/>
    </source>
</evidence>
<name>A0AAU9BX17_9GAMM</name>
<dbReference type="Proteomes" id="UP001321450">
    <property type="component" value="Chromosome"/>
</dbReference>
<dbReference type="Pfam" id="PF00171">
    <property type="entry name" value="Aldedh"/>
    <property type="match status" value="1"/>
</dbReference>
<keyword evidence="2 4" id="KW-0560">Oxidoreductase</keyword>
<dbReference type="EC" id="1.2.1.79" evidence="6"/>
<dbReference type="NCBIfam" id="TIGR01780">
    <property type="entry name" value="SSADH"/>
    <property type="match status" value="1"/>
</dbReference>
<evidence type="ECO:0000313" key="6">
    <source>
        <dbReference type="EMBL" id="BCX87988.1"/>
    </source>
</evidence>
<accession>A0AAU9BX17</accession>
<feature type="domain" description="Aldehyde dehydrogenase" evidence="5">
    <location>
        <begin position="21"/>
        <end position="480"/>
    </location>
</feature>
<dbReference type="InterPro" id="IPR016160">
    <property type="entry name" value="Ald_DH_CS_CYS"/>
</dbReference>
<dbReference type="PANTHER" id="PTHR43353">
    <property type="entry name" value="SUCCINATE-SEMIALDEHYDE DEHYDROGENASE, MITOCHONDRIAL"/>
    <property type="match status" value="1"/>
</dbReference>
<dbReference type="PROSITE" id="PS00070">
    <property type="entry name" value="ALDEHYDE_DEHYDR_CYS"/>
    <property type="match status" value="1"/>
</dbReference>
<comment type="similarity">
    <text evidence="1 4">Belongs to the aldehyde dehydrogenase family.</text>
</comment>
<dbReference type="InterPro" id="IPR029510">
    <property type="entry name" value="Ald_DH_CS_GLU"/>
</dbReference>
<dbReference type="EC" id="1.2.1.20" evidence="6"/>
<dbReference type="InterPro" id="IPR010102">
    <property type="entry name" value="Succ_semiAld_DH"/>
</dbReference>
<dbReference type="GO" id="GO:0036243">
    <property type="term" value="F:succinate-semialdehyde dehydrogenase (NADP+) activity"/>
    <property type="evidence" value="ECO:0007669"/>
    <property type="project" value="UniProtKB-EC"/>
</dbReference>
<evidence type="ECO:0000256" key="4">
    <source>
        <dbReference type="RuleBase" id="RU003345"/>
    </source>
</evidence>
<dbReference type="GO" id="GO:0004777">
    <property type="term" value="F:succinate-semialdehyde dehydrogenase (NAD+) activity"/>
    <property type="evidence" value="ECO:0007669"/>
    <property type="project" value="TreeGrafter"/>
</dbReference>
<dbReference type="SUPFAM" id="SSF53720">
    <property type="entry name" value="ALDH-like"/>
    <property type="match status" value="1"/>
</dbReference>
<evidence type="ECO:0000259" key="5">
    <source>
        <dbReference type="Pfam" id="PF00171"/>
    </source>
</evidence>
<dbReference type="InterPro" id="IPR050740">
    <property type="entry name" value="Aldehyde_DH_Superfamily"/>
</dbReference>
<dbReference type="Gene3D" id="3.40.605.10">
    <property type="entry name" value="Aldehyde Dehydrogenase, Chain A, domain 1"/>
    <property type="match status" value="1"/>
</dbReference>
<organism evidence="6 7">
    <name type="scientific">Methylomarinovum tepidoasis</name>
    <dbReference type="NCBI Taxonomy" id="2840183"/>
    <lineage>
        <taxon>Bacteria</taxon>
        <taxon>Pseudomonadati</taxon>
        <taxon>Pseudomonadota</taxon>
        <taxon>Gammaproteobacteria</taxon>
        <taxon>Methylococcales</taxon>
        <taxon>Methylothermaceae</taxon>
        <taxon>Methylomarinovum</taxon>
    </lineage>
</organism>
<sequence>MNLTLQDPALVRDHCYVGGRWVGADNGATLAVHNPADGGEIGRVPALGAAETRRAVEAAAAAWPAWRDLTAAARKERLLRWHGVIQAHADDLARIMTAECGKPLAEARAEVAYGAGFVDWFAAEAERACGDTVPSPWPGRRIVVLKQPVGPCAAITPWNFPLAMITRKCAPALAAGCTVVVKPAAETPLTALALAKLAERAGLPAGVFNVVTGPAQVVGGELVRHPLIRKLSFTGSTAVGRQLMAQVAPSLKRLSLELGGNAPFIVFEDADPEAAVRGALQAKFRNSGQTCVCANRIFVHEAVYDAFAAGFSAEVAKLRVGDGFDPRTRVGPLISAAAVAKVERLVADAVAKGAEILVGGGRHPLGGNFYAPTVLAGVTPEMALFREEIFGPVAPLIPFRDEAEAIELANATDYGLAGYFYSRDLGRVWRVAEALECGLVGVNAGVISTPVAPFGGMKQSGFGREGSKYGLEEYLEIKYVCLGLE</sequence>
<evidence type="ECO:0000256" key="3">
    <source>
        <dbReference type="PROSITE-ProRule" id="PRU10007"/>
    </source>
</evidence>
<protein>
    <submittedName>
        <fullName evidence="6">Succinate-semialdehyde dehydrogenase/glutarate-semialdehyde dehydrogenase</fullName>
        <ecNumber evidence="6">1.2.1.16</ecNumber>
        <ecNumber evidence="6">1.2.1.20</ecNumber>
        <ecNumber evidence="6">1.2.1.79</ecNumber>
    </submittedName>
</protein>
<dbReference type="InterPro" id="IPR015590">
    <property type="entry name" value="Aldehyde_DH_dom"/>
</dbReference>
<dbReference type="InterPro" id="IPR016162">
    <property type="entry name" value="Ald_DH_N"/>
</dbReference>
<dbReference type="FunFam" id="3.40.605.10:FF:000005">
    <property type="entry name" value="Succinate-semialdehyde dehydrogenase I"/>
    <property type="match status" value="1"/>
</dbReference>
<dbReference type="EC" id="1.2.1.16" evidence="6"/>
<reference evidence="7" key="1">
    <citation type="journal article" date="2024" name="Int. J. Syst. Evol. Microbiol.">
        <title>Methylomarinovum tepidoasis sp. nov., a moderately thermophilic methanotroph of the family Methylothermaceae isolated from a deep-sea hydrothermal field.</title>
        <authorList>
            <person name="Hirayama H."/>
            <person name="Takaki Y."/>
            <person name="Abe M."/>
            <person name="Miyazaki M."/>
            <person name="Uematsu K."/>
            <person name="Matsui Y."/>
            <person name="Takai K."/>
        </authorList>
    </citation>
    <scope>NUCLEOTIDE SEQUENCE [LARGE SCALE GENOMIC DNA]</scope>
    <source>
        <strain evidence="7">IN45</strain>
    </source>
</reference>
<evidence type="ECO:0000313" key="7">
    <source>
        <dbReference type="Proteomes" id="UP001321450"/>
    </source>
</evidence>
<dbReference type="PROSITE" id="PS00687">
    <property type="entry name" value="ALDEHYDE_DEHYDR_GLU"/>
    <property type="match status" value="1"/>
</dbReference>
<dbReference type="PANTHER" id="PTHR43353:SF5">
    <property type="entry name" value="SUCCINATE-SEMIALDEHYDE DEHYDROGENASE, MITOCHONDRIAL"/>
    <property type="match status" value="1"/>
</dbReference>
<dbReference type="FunFam" id="3.40.309.10:FF:000004">
    <property type="entry name" value="Succinate-semialdehyde dehydrogenase I"/>
    <property type="match status" value="1"/>
</dbReference>
<dbReference type="InterPro" id="IPR016161">
    <property type="entry name" value="Ald_DH/histidinol_DH"/>
</dbReference>
<dbReference type="RefSeq" id="WP_286293011.1">
    <property type="nucleotide sequence ID" value="NZ_AP024718.1"/>
</dbReference>
<dbReference type="AlphaFoldDB" id="A0AAU9BX17"/>
<dbReference type="FunFam" id="3.40.605.10:FF:000026">
    <property type="entry name" value="Aldehyde dehydrogenase, putative"/>
    <property type="match status" value="1"/>
</dbReference>
<dbReference type="KEGG" id="meiy:MIN45_P0355"/>
<dbReference type="EMBL" id="AP024718">
    <property type="protein sequence ID" value="BCX87988.1"/>
    <property type="molecule type" value="Genomic_DNA"/>
</dbReference>